<dbReference type="CDD" id="cd09272">
    <property type="entry name" value="RNase_HI_RT_Ty1"/>
    <property type="match status" value="1"/>
</dbReference>
<dbReference type="InterPro" id="IPR036397">
    <property type="entry name" value="RNaseH_sf"/>
</dbReference>
<name>A0AAD4W8K3_PRUDU</name>
<dbReference type="AlphaFoldDB" id="A0AAD4W8K3"/>
<dbReference type="InterPro" id="IPR025724">
    <property type="entry name" value="GAG-pre-integrase_dom"/>
</dbReference>
<evidence type="ECO:0000313" key="3">
    <source>
        <dbReference type="EMBL" id="KAI5337872.1"/>
    </source>
</evidence>
<accession>A0AAD4W8K3</accession>
<feature type="compositionally biased region" description="Low complexity" evidence="1">
    <location>
        <begin position="342"/>
        <end position="367"/>
    </location>
</feature>
<comment type="caution">
    <text evidence="3">The sequence shown here is derived from an EMBL/GenBank/DDBJ whole genome shotgun (WGS) entry which is preliminary data.</text>
</comment>
<dbReference type="EMBL" id="JAJFAZ020000003">
    <property type="protein sequence ID" value="KAI5337872.1"/>
    <property type="molecule type" value="Genomic_DNA"/>
</dbReference>
<evidence type="ECO:0000256" key="1">
    <source>
        <dbReference type="SAM" id="MobiDB-lite"/>
    </source>
</evidence>
<evidence type="ECO:0000259" key="2">
    <source>
        <dbReference type="PROSITE" id="PS50994"/>
    </source>
</evidence>
<feature type="region of interest" description="Disordered" evidence="1">
    <location>
        <begin position="995"/>
        <end position="1016"/>
    </location>
</feature>
<dbReference type="GO" id="GO:0003676">
    <property type="term" value="F:nucleic acid binding"/>
    <property type="evidence" value="ECO:0007669"/>
    <property type="project" value="InterPro"/>
</dbReference>
<gene>
    <name evidence="3" type="ORF">L3X38_017143</name>
</gene>
<dbReference type="Pfam" id="PF25597">
    <property type="entry name" value="SH3_retrovirus"/>
    <property type="match status" value="1"/>
</dbReference>
<dbReference type="SUPFAM" id="SSF56672">
    <property type="entry name" value="DNA/RNA polymerases"/>
    <property type="match status" value="1"/>
</dbReference>
<evidence type="ECO:0000313" key="4">
    <source>
        <dbReference type="Proteomes" id="UP001054821"/>
    </source>
</evidence>
<keyword evidence="4" id="KW-1185">Reference proteome</keyword>
<dbReference type="InterPro" id="IPR013103">
    <property type="entry name" value="RVT_2"/>
</dbReference>
<dbReference type="Gene3D" id="3.30.420.10">
    <property type="entry name" value="Ribonuclease H-like superfamily/Ribonuclease H"/>
    <property type="match status" value="1"/>
</dbReference>
<dbReference type="Proteomes" id="UP001054821">
    <property type="component" value="Chromosome 3"/>
</dbReference>
<sequence>MSLSSSSASSVPRAFITVSSSTWHNRLGHPSSLVLSKLRSHLGSPSPFNKEFCTSCALSKATQLPYSINQNHAPSLFYLIHSDVWMSSIPSVSGFRYYVLFTDEFSRYSWIYPMKTKSEVFTHFKTFTAMIQNIFNSSIKFLQSDNGTEYVNLAFSEFCKSRGIQQRFSCPHTPQQNGLAERKHRHIVTMIRTLLVTSKVPYRFWADAALTAVHLINLTPTSVLNWITPYSVLFHRPPSYSHLRVFGCSYFPHLGPYVPNKLMSRSIECVFLSYSIHHKGYRCLDPSTGRVYVSRNVIFNEMCFPFKTPQVVSNSLPTTVDLDILPLGLLPAPLNPSPPSAPSSSSPLLAPAPISSGPTPSLESSPLASPPCPSLPPGPDILPNPSPLLDSNISSGPRLNQSPGQCPADHDLPTSLGPPASPSSTLASPPTQHAPAAIPPSHPMVTHLRAEVIQPKTRTDGTVRYPLPHGLLSVGVTNEPTCFSQAHKHAEWRSAMTEEINALLKNNTWSLVPHSPLHAPVGCKWVFRIKRNSDGSIERYKARLVAKGFHQQPGLDFTETFSPVVKTATVRTVLSLAVSRGWSLRQLDVKNAFLHGFLDEDVYMTQPPGFVDPTRPHYVCKLHKALYGLKQAPRAWFHRISTFLLSTGFTQSRADASLFTYHHAHHTIFLLLYVDDIVITGSHSGFLQQFISALGCEFEIKDLGALSYFLGLQVTTSNGCLHLSQLQYAHDLLKRSHMLDCKPTSTPLVAKISLSASDGDLLSSPTSYRELVGCLQYLTITRPDLAFAVNTVAQYMSAPRTSHMIAVKRILRYIKGTLDFGLTLCPQSSPARLTAYSDADWAGCPGSRRSTTGYLIYFGNNLISWCSKKQPTISRSNTESEYRSLAHACAETTWLSYLLVELGVHLQFPITLHCDNLSATYLVANPVFHARTRHIELDYHFVREKVSLGSHRVCFIPSIDQLADLLTKPLHKPRHHLLRTKLVRPCPSGLRGGVSAAIKPGQLSSNSSTRSSPSLS</sequence>
<feature type="region of interest" description="Disordered" evidence="1">
    <location>
        <begin position="336"/>
        <end position="441"/>
    </location>
</feature>
<reference evidence="3 4" key="1">
    <citation type="journal article" date="2022" name="G3 (Bethesda)">
        <title>Whole-genome sequence and methylome profiling of the almond [Prunus dulcis (Mill.) D.A. Webb] cultivar 'Nonpareil'.</title>
        <authorList>
            <person name="D'Amico-Willman K.M."/>
            <person name="Ouma W.Z."/>
            <person name="Meulia T."/>
            <person name="Sideli G.M."/>
            <person name="Gradziel T.M."/>
            <person name="Fresnedo-Ramirez J."/>
        </authorList>
    </citation>
    <scope>NUCLEOTIDE SEQUENCE [LARGE SCALE GENOMIC DNA]</scope>
    <source>
        <strain evidence="3">Clone GOH B32 T37-40</strain>
    </source>
</reference>
<dbReference type="Pfam" id="PF13976">
    <property type="entry name" value="gag_pre-integrs"/>
    <property type="match status" value="1"/>
</dbReference>
<dbReference type="InterPro" id="IPR057670">
    <property type="entry name" value="SH3_retrovirus"/>
</dbReference>
<dbReference type="Pfam" id="PF00665">
    <property type="entry name" value="rve"/>
    <property type="match status" value="1"/>
</dbReference>
<protein>
    <recommendedName>
        <fullName evidence="2">Integrase catalytic domain-containing protein</fullName>
    </recommendedName>
</protein>
<dbReference type="SUPFAM" id="SSF53098">
    <property type="entry name" value="Ribonuclease H-like"/>
    <property type="match status" value="1"/>
</dbReference>
<feature type="compositionally biased region" description="Low complexity" evidence="1">
    <location>
        <begin position="1004"/>
        <end position="1016"/>
    </location>
</feature>
<dbReference type="PANTHER" id="PTHR11439:SF455">
    <property type="entry name" value="RLK (RECEPTOR-LIKE PROTEIN KINASE) 8, PUTATIVE-RELATED"/>
    <property type="match status" value="1"/>
</dbReference>
<organism evidence="3 4">
    <name type="scientific">Prunus dulcis</name>
    <name type="common">Almond</name>
    <name type="synonym">Amygdalus dulcis</name>
    <dbReference type="NCBI Taxonomy" id="3755"/>
    <lineage>
        <taxon>Eukaryota</taxon>
        <taxon>Viridiplantae</taxon>
        <taxon>Streptophyta</taxon>
        <taxon>Embryophyta</taxon>
        <taxon>Tracheophyta</taxon>
        <taxon>Spermatophyta</taxon>
        <taxon>Magnoliopsida</taxon>
        <taxon>eudicotyledons</taxon>
        <taxon>Gunneridae</taxon>
        <taxon>Pentapetalae</taxon>
        <taxon>rosids</taxon>
        <taxon>fabids</taxon>
        <taxon>Rosales</taxon>
        <taxon>Rosaceae</taxon>
        <taxon>Amygdaloideae</taxon>
        <taxon>Amygdaleae</taxon>
        <taxon>Prunus</taxon>
    </lineage>
</organism>
<dbReference type="PROSITE" id="PS50994">
    <property type="entry name" value="INTEGRASE"/>
    <property type="match status" value="1"/>
</dbReference>
<feature type="compositionally biased region" description="Low complexity" evidence="1">
    <location>
        <begin position="413"/>
        <end position="431"/>
    </location>
</feature>
<feature type="compositionally biased region" description="Polar residues" evidence="1">
    <location>
        <begin position="389"/>
        <end position="404"/>
    </location>
</feature>
<dbReference type="InterPro" id="IPR001584">
    <property type="entry name" value="Integrase_cat-core"/>
</dbReference>
<dbReference type="PANTHER" id="PTHR11439">
    <property type="entry name" value="GAG-POL-RELATED RETROTRANSPOSON"/>
    <property type="match status" value="1"/>
</dbReference>
<dbReference type="InterPro" id="IPR012337">
    <property type="entry name" value="RNaseH-like_sf"/>
</dbReference>
<proteinExistence type="predicted"/>
<feature type="compositionally biased region" description="Pro residues" evidence="1">
    <location>
        <begin position="368"/>
        <end position="386"/>
    </location>
</feature>
<dbReference type="Pfam" id="PF07727">
    <property type="entry name" value="RVT_2"/>
    <property type="match status" value="1"/>
</dbReference>
<dbReference type="InterPro" id="IPR043502">
    <property type="entry name" value="DNA/RNA_pol_sf"/>
</dbReference>
<dbReference type="GO" id="GO:0015074">
    <property type="term" value="P:DNA integration"/>
    <property type="evidence" value="ECO:0007669"/>
    <property type="project" value="InterPro"/>
</dbReference>
<feature type="domain" description="Integrase catalytic" evidence="2">
    <location>
        <begin position="70"/>
        <end position="237"/>
    </location>
</feature>